<evidence type="ECO:0000313" key="2">
    <source>
        <dbReference type="Proteomes" id="UP000694403"/>
    </source>
</evidence>
<dbReference type="Ensembl" id="ENSCSRT00000000185.1">
    <property type="protein sequence ID" value="ENSCSRP00000000178.1"/>
    <property type="gene ID" value="ENSCSRG00000000130.1"/>
</dbReference>
<accession>A0A8C3RJW7</accession>
<dbReference type="AlphaFoldDB" id="A0A8C3RJW7"/>
<protein>
    <submittedName>
        <fullName evidence="1">Uncharacterized protein</fullName>
    </submittedName>
</protein>
<sequence>MISSTSVYVTQRQCPMFFIPLPCKAKPKL</sequence>
<evidence type="ECO:0000313" key="1">
    <source>
        <dbReference type="Ensembl" id="ENSCSRP00000000178.1"/>
    </source>
</evidence>
<reference evidence="1" key="2">
    <citation type="submission" date="2025-09" db="UniProtKB">
        <authorList>
            <consortium name="Ensembl"/>
        </authorList>
    </citation>
    <scope>IDENTIFICATION</scope>
</reference>
<keyword evidence="2" id="KW-1185">Reference proteome</keyword>
<name>A0A8C3RJW7_CHESE</name>
<reference evidence="1" key="1">
    <citation type="submission" date="2025-08" db="UniProtKB">
        <authorList>
            <consortium name="Ensembl"/>
        </authorList>
    </citation>
    <scope>IDENTIFICATION</scope>
</reference>
<dbReference type="Proteomes" id="UP000694403">
    <property type="component" value="Unplaced"/>
</dbReference>
<proteinExistence type="predicted"/>
<organism evidence="1 2">
    <name type="scientific">Chelydra serpentina</name>
    <name type="common">Snapping turtle</name>
    <name type="synonym">Testudo serpentina</name>
    <dbReference type="NCBI Taxonomy" id="8475"/>
    <lineage>
        <taxon>Eukaryota</taxon>
        <taxon>Metazoa</taxon>
        <taxon>Chordata</taxon>
        <taxon>Craniata</taxon>
        <taxon>Vertebrata</taxon>
        <taxon>Euteleostomi</taxon>
        <taxon>Archelosauria</taxon>
        <taxon>Testudinata</taxon>
        <taxon>Testudines</taxon>
        <taxon>Cryptodira</taxon>
        <taxon>Durocryptodira</taxon>
        <taxon>Americhelydia</taxon>
        <taxon>Chelydroidea</taxon>
        <taxon>Chelydridae</taxon>
        <taxon>Chelydra</taxon>
    </lineage>
</organism>